<dbReference type="Gene3D" id="3.40.50.1820">
    <property type="entry name" value="alpha/beta hydrolase"/>
    <property type="match status" value="1"/>
</dbReference>
<dbReference type="GeneID" id="40828517"/>
<evidence type="ECO:0000259" key="2">
    <source>
        <dbReference type="Pfam" id="PF00561"/>
    </source>
</evidence>
<dbReference type="GO" id="GO:0016020">
    <property type="term" value="C:membrane"/>
    <property type="evidence" value="ECO:0007669"/>
    <property type="project" value="TreeGrafter"/>
</dbReference>
<evidence type="ECO:0000313" key="4">
    <source>
        <dbReference type="Proteomes" id="UP000199063"/>
    </source>
</evidence>
<evidence type="ECO:0000313" key="3">
    <source>
        <dbReference type="EMBL" id="SDM02459.1"/>
    </source>
</evidence>
<dbReference type="InterPro" id="IPR050266">
    <property type="entry name" value="AB_hydrolase_sf"/>
</dbReference>
<proteinExistence type="predicted"/>
<dbReference type="RefSeq" id="WP_093652773.1">
    <property type="nucleotide sequence ID" value="NZ_FNHI01000003.1"/>
</dbReference>
<protein>
    <submittedName>
        <fullName evidence="3">Pimeloyl-ACP methyl ester carboxylesterase</fullName>
    </submittedName>
</protein>
<dbReference type="SUPFAM" id="SSF53474">
    <property type="entry name" value="alpha/beta-Hydrolases"/>
    <property type="match status" value="1"/>
</dbReference>
<dbReference type="GO" id="GO:0016787">
    <property type="term" value="F:hydrolase activity"/>
    <property type="evidence" value="ECO:0007669"/>
    <property type="project" value="UniProtKB-KW"/>
</dbReference>
<dbReference type="EMBL" id="FNHI01000003">
    <property type="protein sequence ID" value="SDM02459.1"/>
    <property type="molecule type" value="Genomic_DNA"/>
</dbReference>
<dbReference type="InterPro" id="IPR000073">
    <property type="entry name" value="AB_hydrolase_1"/>
</dbReference>
<dbReference type="STRING" id="1196353.SAMN05444921_10379"/>
<accession>A0A1G9PUN3</accession>
<keyword evidence="4" id="KW-1185">Reference proteome</keyword>
<dbReference type="PANTHER" id="PTHR43798">
    <property type="entry name" value="MONOACYLGLYCEROL LIPASE"/>
    <property type="match status" value="1"/>
</dbReference>
<organism evidence="3 4">
    <name type="scientific">Streptomyces wuyuanensis</name>
    <dbReference type="NCBI Taxonomy" id="1196353"/>
    <lineage>
        <taxon>Bacteria</taxon>
        <taxon>Bacillati</taxon>
        <taxon>Actinomycetota</taxon>
        <taxon>Actinomycetes</taxon>
        <taxon>Kitasatosporales</taxon>
        <taxon>Streptomycetaceae</taxon>
        <taxon>Streptomyces</taxon>
    </lineage>
</organism>
<feature type="domain" description="AB hydrolase-1" evidence="2">
    <location>
        <begin position="22"/>
        <end position="267"/>
    </location>
</feature>
<keyword evidence="1" id="KW-0378">Hydrolase</keyword>
<dbReference type="OrthoDB" id="9796770at2"/>
<name>A0A1G9PUN3_9ACTN</name>
<dbReference type="InterPro" id="IPR029058">
    <property type="entry name" value="AB_hydrolase_fold"/>
</dbReference>
<dbReference type="Pfam" id="PF00561">
    <property type="entry name" value="Abhydrolase_1"/>
    <property type="match status" value="1"/>
</dbReference>
<dbReference type="PANTHER" id="PTHR43798:SF31">
    <property type="entry name" value="AB HYDROLASE SUPERFAMILY PROTEIN YCLE"/>
    <property type="match status" value="1"/>
</dbReference>
<sequence length="285" mass="30244">MPTFRAHDGTVLAHHTEGEGEPLVCLPGGPMRASAYLGDLGGLTAHRALVRLDLRGTGDSALPDDDTTYRCDRLAGDVEALLDRLGLDRADLLAHSAGGNLALLYAAAHPGRVRSLILVTPGTRALGIEATEDDWRGAIALRRGEPWYEAGSAAWEAFLGGAELDDLWPDIVPFMYGRWDAAAREHAADDAHQTNPRARGSYYAEGAFDPAATRKALAALEAPVLVLAGEYDGGPTPARAREIAALFPHGTAAVLAGAGHYPWLDDPDAFRRTVAAFLEADGRPP</sequence>
<dbReference type="AlphaFoldDB" id="A0A1G9PUN3"/>
<evidence type="ECO:0000256" key="1">
    <source>
        <dbReference type="ARBA" id="ARBA00022801"/>
    </source>
</evidence>
<dbReference type="Proteomes" id="UP000199063">
    <property type="component" value="Unassembled WGS sequence"/>
</dbReference>
<gene>
    <name evidence="3" type="ORF">SAMN05444921_10379</name>
</gene>
<reference evidence="4" key="1">
    <citation type="submission" date="2016-10" db="EMBL/GenBank/DDBJ databases">
        <authorList>
            <person name="Varghese N."/>
            <person name="Submissions S."/>
        </authorList>
    </citation>
    <scope>NUCLEOTIDE SEQUENCE [LARGE SCALE GENOMIC DNA]</scope>
    <source>
        <strain evidence="4">CGMCC 4.7042</strain>
    </source>
</reference>